<dbReference type="SUPFAM" id="SSF54373">
    <property type="entry name" value="FAD-linked reductases, C-terminal domain"/>
    <property type="match status" value="1"/>
</dbReference>
<dbReference type="Pfam" id="PF05199">
    <property type="entry name" value="GMC_oxred_C"/>
    <property type="match status" value="1"/>
</dbReference>
<dbReference type="EMBL" id="JBFXLS010000072">
    <property type="protein sequence ID" value="KAL2820135.1"/>
    <property type="molecule type" value="Genomic_DNA"/>
</dbReference>
<keyword evidence="2" id="KW-0285">Flavoprotein</keyword>
<feature type="signal peptide" evidence="3">
    <location>
        <begin position="1"/>
        <end position="22"/>
    </location>
</feature>
<dbReference type="Gene3D" id="3.50.50.60">
    <property type="entry name" value="FAD/NAD(P)-binding domain"/>
    <property type="match status" value="1"/>
</dbReference>
<dbReference type="InterPro" id="IPR012132">
    <property type="entry name" value="GMC_OxRdtase"/>
</dbReference>
<feature type="chain" id="PRO_5046499712" description="Glucose-methanol-choline oxidoreductase N-terminal domain-containing protein" evidence="3">
    <location>
        <begin position="23"/>
        <end position="620"/>
    </location>
</feature>
<dbReference type="PROSITE" id="PS51257">
    <property type="entry name" value="PROKAR_LIPOPROTEIN"/>
    <property type="match status" value="1"/>
</dbReference>
<sequence>MKATLLSTCLSVAVSCSGSAEGSAFLGTIIEREADLSPVYDYVVVGGGVSGLVVANRLTEDPRTTVLVIEAGKIDNYSVNVQYPRYLSLAGINNSWPITSLPIPELNNRTAVVPAARILGGGSAINGMAFDRGSPGDYNLWGEIIGDHTWNWEGLLPYFKKSETFTPPTQVQQKELGISFDMSFHGTGGPVQSSYPPFIYSTSKVFLNALRQLRIPIQLDGTANALGGFWNPNSLDPIARERSYARTTYHERSDGRPNYHVLAEALATKLTPDLSGVEYIAGYNASLNSMPIDAKKRRVQARKEIIMAAGAVHTPKILQLSGIGSATVLSSLGIKQTINLPGVGENLQDHPVLYGAMSLTNLSDPTQDSTYLSTNATYDAEMGALYELNRTGPWTVATGNTFAFLTAQHLNMSITDIEHAAQQPASQYLRAGLDQTIIHGYEKVKAATIRSVAEGKVALTENLFGGVACLQKPLSRGSIHAASTDPYQMPLVEYRSLSNPLDLQALVQSTRFNTDILPQTPAYKALGAVVQFPTPGSSDEEIRAVIKASAAPSFAHPSGTCAMLTLEDGGCVDNKLRLYGSRGRVRVVDASIFPVVPSTHTQSTVYAVAEKAADIIRGRD</sequence>
<comment type="caution">
    <text evidence="6">The sequence shown here is derived from an EMBL/GenBank/DDBJ whole genome shotgun (WGS) entry which is preliminary data.</text>
</comment>
<dbReference type="PROSITE" id="PS00624">
    <property type="entry name" value="GMC_OXRED_2"/>
    <property type="match status" value="1"/>
</dbReference>
<protein>
    <recommendedName>
        <fullName evidence="4 5">Glucose-methanol-choline oxidoreductase N-terminal domain-containing protein</fullName>
    </recommendedName>
</protein>
<dbReference type="PANTHER" id="PTHR11552:SF115">
    <property type="entry name" value="DEHYDROGENASE XPTC-RELATED"/>
    <property type="match status" value="1"/>
</dbReference>
<dbReference type="InterPro" id="IPR007867">
    <property type="entry name" value="GMC_OxRtase_C"/>
</dbReference>
<dbReference type="Pfam" id="PF00732">
    <property type="entry name" value="GMC_oxred_N"/>
    <property type="match status" value="1"/>
</dbReference>
<dbReference type="Gene3D" id="3.30.560.10">
    <property type="entry name" value="Glucose Oxidase, domain 3"/>
    <property type="match status" value="1"/>
</dbReference>
<evidence type="ECO:0000256" key="2">
    <source>
        <dbReference type="RuleBase" id="RU003968"/>
    </source>
</evidence>
<reference evidence="6 7" key="1">
    <citation type="submission" date="2024-07" db="EMBL/GenBank/DDBJ databases">
        <title>Section-level genome sequencing and comparative genomics of Aspergillus sections Usti and Cavernicolus.</title>
        <authorList>
            <consortium name="Lawrence Berkeley National Laboratory"/>
            <person name="Nybo J.L."/>
            <person name="Vesth T.C."/>
            <person name="Theobald S."/>
            <person name="Frisvad J.C."/>
            <person name="Larsen T.O."/>
            <person name="Kjaerboelling I."/>
            <person name="Rothschild-Mancinelli K."/>
            <person name="Lyhne E.K."/>
            <person name="Kogle M.E."/>
            <person name="Barry K."/>
            <person name="Clum A."/>
            <person name="Na H."/>
            <person name="Ledsgaard L."/>
            <person name="Lin J."/>
            <person name="Lipzen A."/>
            <person name="Kuo A."/>
            <person name="Riley R."/>
            <person name="Mondo S."/>
            <person name="LaButti K."/>
            <person name="Haridas S."/>
            <person name="Pangalinan J."/>
            <person name="Salamov A.A."/>
            <person name="Simmons B.A."/>
            <person name="Magnuson J.K."/>
            <person name="Chen J."/>
            <person name="Drula E."/>
            <person name="Henrissat B."/>
            <person name="Wiebenga A."/>
            <person name="Lubbers R.J."/>
            <person name="Gomes A.C."/>
            <person name="Makela M.R."/>
            <person name="Stajich J."/>
            <person name="Grigoriev I.V."/>
            <person name="Mortensen U.H."/>
            <person name="De vries R.P."/>
            <person name="Baker S.E."/>
            <person name="Andersen M.R."/>
        </authorList>
    </citation>
    <scope>NUCLEOTIDE SEQUENCE [LARGE SCALE GENOMIC DNA]</scope>
    <source>
        <strain evidence="6 7">CBS 600.67</strain>
    </source>
</reference>
<dbReference type="InterPro" id="IPR000172">
    <property type="entry name" value="GMC_OxRdtase_N"/>
</dbReference>
<evidence type="ECO:0000259" key="4">
    <source>
        <dbReference type="PROSITE" id="PS00623"/>
    </source>
</evidence>
<evidence type="ECO:0000313" key="6">
    <source>
        <dbReference type="EMBL" id="KAL2820135.1"/>
    </source>
</evidence>
<evidence type="ECO:0000259" key="5">
    <source>
        <dbReference type="PROSITE" id="PS00624"/>
    </source>
</evidence>
<evidence type="ECO:0000256" key="1">
    <source>
        <dbReference type="ARBA" id="ARBA00010790"/>
    </source>
</evidence>
<evidence type="ECO:0000313" key="7">
    <source>
        <dbReference type="Proteomes" id="UP001610335"/>
    </source>
</evidence>
<dbReference type="InterPro" id="IPR036188">
    <property type="entry name" value="FAD/NAD-bd_sf"/>
</dbReference>
<name>A0ABR4HXB5_9EURO</name>
<dbReference type="PIRSF" id="PIRSF000137">
    <property type="entry name" value="Alcohol_oxidase"/>
    <property type="match status" value="1"/>
</dbReference>
<keyword evidence="3" id="KW-0732">Signal</keyword>
<comment type="similarity">
    <text evidence="1 2">Belongs to the GMC oxidoreductase family.</text>
</comment>
<keyword evidence="7" id="KW-1185">Reference proteome</keyword>
<proteinExistence type="inferred from homology"/>
<dbReference type="PROSITE" id="PS00623">
    <property type="entry name" value="GMC_OXRED_1"/>
    <property type="match status" value="1"/>
</dbReference>
<evidence type="ECO:0000256" key="3">
    <source>
        <dbReference type="SAM" id="SignalP"/>
    </source>
</evidence>
<feature type="domain" description="Glucose-methanol-choline oxidoreductase N-terminal" evidence="5">
    <location>
        <begin position="310"/>
        <end position="324"/>
    </location>
</feature>
<dbReference type="Proteomes" id="UP001610335">
    <property type="component" value="Unassembled WGS sequence"/>
</dbReference>
<keyword evidence="2" id="KW-0274">FAD</keyword>
<dbReference type="PANTHER" id="PTHR11552">
    <property type="entry name" value="GLUCOSE-METHANOL-CHOLINE GMC OXIDOREDUCTASE"/>
    <property type="match status" value="1"/>
</dbReference>
<organism evidence="6 7">
    <name type="scientific">Aspergillus cavernicola</name>
    <dbReference type="NCBI Taxonomy" id="176166"/>
    <lineage>
        <taxon>Eukaryota</taxon>
        <taxon>Fungi</taxon>
        <taxon>Dikarya</taxon>
        <taxon>Ascomycota</taxon>
        <taxon>Pezizomycotina</taxon>
        <taxon>Eurotiomycetes</taxon>
        <taxon>Eurotiomycetidae</taxon>
        <taxon>Eurotiales</taxon>
        <taxon>Aspergillaceae</taxon>
        <taxon>Aspergillus</taxon>
        <taxon>Aspergillus subgen. Nidulantes</taxon>
    </lineage>
</organism>
<accession>A0ABR4HXB5</accession>
<gene>
    <name evidence="6" type="ORF">BDW59DRAFT_181508</name>
</gene>
<feature type="domain" description="Glucose-methanol-choline oxidoreductase N-terminal" evidence="4">
    <location>
        <begin position="116"/>
        <end position="139"/>
    </location>
</feature>
<dbReference type="SUPFAM" id="SSF51905">
    <property type="entry name" value="FAD/NAD(P)-binding domain"/>
    <property type="match status" value="1"/>
</dbReference>